<proteinExistence type="predicted"/>
<accession>A0A4C1TKK5</accession>
<reference evidence="1 2" key="1">
    <citation type="journal article" date="2019" name="Commun. Biol.">
        <title>The bagworm genome reveals a unique fibroin gene that provides high tensile strength.</title>
        <authorList>
            <person name="Kono N."/>
            <person name="Nakamura H."/>
            <person name="Ohtoshi R."/>
            <person name="Tomita M."/>
            <person name="Numata K."/>
            <person name="Arakawa K."/>
        </authorList>
    </citation>
    <scope>NUCLEOTIDE SEQUENCE [LARGE SCALE GENOMIC DNA]</scope>
</reference>
<dbReference type="AlphaFoldDB" id="A0A4C1TKK5"/>
<protein>
    <submittedName>
        <fullName evidence="1">Uncharacterized protein</fullName>
    </submittedName>
</protein>
<organism evidence="1 2">
    <name type="scientific">Eumeta variegata</name>
    <name type="common">Bagworm moth</name>
    <name type="synonym">Eumeta japonica</name>
    <dbReference type="NCBI Taxonomy" id="151549"/>
    <lineage>
        <taxon>Eukaryota</taxon>
        <taxon>Metazoa</taxon>
        <taxon>Ecdysozoa</taxon>
        <taxon>Arthropoda</taxon>
        <taxon>Hexapoda</taxon>
        <taxon>Insecta</taxon>
        <taxon>Pterygota</taxon>
        <taxon>Neoptera</taxon>
        <taxon>Endopterygota</taxon>
        <taxon>Lepidoptera</taxon>
        <taxon>Glossata</taxon>
        <taxon>Ditrysia</taxon>
        <taxon>Tineoidea</taxon>
        <taxon>Psychidae</taxon>
        <taxon>Oiketicinae</taxon>
        <taxon>Eumeta</taxon>
    </lineage>
</organism>
<sequence length="79" mass="8234">MSRVLNTCDVDVAGYRLNVGVGLLQMSASVLMLLHLCLQVVDEGHAVNPRPLSLPAPSAGLYAKKPFGAAAVCRGVSTL</sequence>
<name>A0A4C1TKK5_EUMVA</name>
<dbReference type="EMBL" id="BGZK01000066">
    <property type="protein sequence ID" value="GBP14726.1"/>
    <property type="molecule type" value="Genomic_DNA"/>
</dbReference>
<gene>
    <name evidence="1" type="ORF">EVAR_9630_1</name>
</gene>
<comment type="caution">
    <text evidence="1">The sequence shown here is derived from an EMBL/GenBank/DDBJ whole genome shotgun (WGS) entry which is preliminary data.</text>
</comment>
<keyword evidence="2" id="KW-1185">Reference proteome</keyword>
<evidence type="ECO:0000313" key="1">
    <source>
        <dbReference type="EMBL" id="GBP14726.1"/>
    </source>
</evidence>
<dbReference type="Proteomes" id="UP000299102">
    <property type="component" value="Unassembled WGS sequence"/>
</dbReference>
<evidence type="ECO:0000313" key="2">
    <source>
        <dbReference type="Proteomes" id="UP000299102"/>
    </source>
</evidence>